<name>A0A7W7M7Z3_9ACTN</name>
<dbReference type="PANTHER" id="PTHR34216:SF3">
    <property type="entry name" value="POLY-BETA-1,6-N-ACETYL-D-GLUCOSAMINE N-DEACETYLASE"/>
    <property type="match status" value="1"/>
</dbReference>
<protein>
    <submittedName>
        <fullName evidence="4">Peptidoglycan/xylan/chitin deacetylase (PgdA/CDA1 family)</fullName>
    </submittedName>
</protein>
<dbReference type="PROSITE" id="PS51677">
    <property type="entry name" value="NODB"/>
    <property type="match status" value="1"/>
</dbReference>
<evidence type="ECO:0000259" key="3">
    <source>
        <dbReference type="PROSITE" id="PS51677"/>
    </source>
</evidence>
<comment type="caution">
    <text evidence="4">The sequence shown here is derived from an EMBL/GenBank/DDBJ whole genome shotgun (WGS) entry which is preliminary data.</text>
</comment>
<gene>
    <name evidence="4" type="ORF">BJY16_003818</name>
</gene>
<sequence length="474" mass="50309">MIGLGGDAMMSRRAALRLAGTSTLMAAGGGVLAGCTSDSPEAQFELGTPPPPKALKLDRVKAAWSQSFQPGHRWHADGVGTASANLNDTSLFARGTQSARGTTDGSGRQSAIRVRNLPRLDLTGKMIRLIFRVDDTTHVNKIAFYVGTKNLANSFVWQVHAKTGDGASYVQSGEWVTVHLQWADVRAAEGSYSISPAGVPSTTSKFTAMSFAVYDDAGGPVTYRLQAVEALADTRSIYPHGAVSITFDDSYQSVYELAAPAMKAHGFAGTMYNIAEAIGTKRYLTLPQMRTLQDSAGWEMAGHAYATAAHNSGYNKLTAAEVDEDFGRLRGWLAANGFSSEHFAYPHGSFQATSDGKPVDQIASSHFTSARSIISETVESLIPAMPHRLKALTGLNDGTRIGGTALADLTAPGAKLDRCARNGDWLILAFHDITAGKPTSSTQISQAGFATVMDAIAAKGIPVVTVSEALKRFQ</sequence>
<dbReference type="InterPro" id="IPR011330">
    <property type="entry name" value="Glyco_hydro/deAcase_b/a-brl"/>
</dbReference>
<reference evidence="4 5" key="1">
    <citation type="submission" date="2020-08" db="EMBL/GenBank/DDBJ databases">
        <title>Sequencing the genomes of 1000 actinobacteria strains.</title>
        <authorList>
            <person name="Klenk H.-P."/>
        </authorList>
    </citation>
    <scope>NUCLEOTIDE SEQUENCE [LARGE SCALE GENOMIC DNA]</scope>
    <source>
        <strain evidence="4 5">DSM 45809</strain>
    </source>
</reference>
<accession>A0A7W7M7Z3</accession>
<comment type="subcellular location">
    <subcellularLocation>
        <location evidence="1">Secreted</location>
    </subcellularLocation>
</comment>
<dbReference type="EMBL" id="JACHNB010000001">
    <property type="protein sequence ID" value="MBB4740359.1"/>
    <property type="molecule type" value="Genomic_DNA"/>
</dbReference>
<dbReference type="Gene3D" id="2.60.120.260">
    <property type="entry name" value="Galactose-binding domain-like"/>
    <property type="match status" value="1"/>
</dbReference>
<proteinExistence type="predicted"/>
<dbReference type="Gene3D" id="3.20.20.370">
    <property type="entry name" value="Glycoside hydrolase/deacetylase"/>
    <property type="match status" value="1"/>
</dbReference>
<dbReference type="RefSeq" id="WP_203759276.1">
    <property type="nucleotide sequence ID" value="NZ_BAABFG010000005.1"/>
</dbReference>
<evidence type="ECO:0000313" key="5">
    <source>
        <dbReference type="Proteomes" id="UP000546162"/>
    </source>
</evidence>
<evidence type="ECO:0000256" key="1">
    <source>
        <dbReference type="ARBA" id="ARBA00004613"/>
    </source>
</evidence>
<dbReference type="GO" id="GO:0005975">
    <property type="term" value="P:carbohydrate metabolic process"/>
    <property type="evidence" value="ECO:0007669"/>
    <property type="project" value="InterPro"/>
</dbReference>
<dbReference type="InterPro" id="IPR002509">
    <property type="entry name" value="NODB_dom"/>
</dbReference>
<keyword evidence="2" id="KW-0732">Signal</keyword>
<keyword evidence="5" id="KW-1185">Reference proteome</keyword>
<organism evidence="4 5">
    <name type="scientific">Actinoplanes octamycinicus</name>
    <dbReference type="NCBI Taxonomy" id="135948"/>
    <lineage>
        <taxon>Bacteria</taxon>
        <taxon>Bacillati</taxon>
        <taxon>Actinomycetota</taxon>
        <taxon>Actinomycetes</taxon>
        <taxon>Micromonosporales</taxon>
        <taxon>Micromonosporaceae</taxon>
        <taxon>Actinoplanes</taxon>
    </lineage>
</organism>
<evidence type="ECO:0000256" key="2">
    <source>
        <dbReference type="ARBA" id="ARBA00022729"/>
    </source>
</evidence>
<dbReference type="AlphaFoldDB" id="A0A7W7M7Z3"/>
<evidence type="ECO:0000313" key="4">
    <source>
        <dbReference type="EMBL" id="MBB4740359.1"/>
    </source>
</evidence>
<dbReference type="GO" id="GO:0016810">
    <property type="term" value="F:hydrolase activity, acting on carbon-nitrogen (but not peptide) bonds"/>
    <property type="evidence" value="ECO:0007669"/>
    <property type="project" value="InterPro"/>
</dbReference>
<dbReference type="CDD" id="cd10970">
    <property type="entry name" value="CE4_DAC_u1_6s"/>
    <property type="match status" value="1"/>
</dbReference>
<dbReference type="SUPFAM" id="SSF88713">
    <property type="entry name" value="Glycoside hydrolase/deacetylase"/>
    <property type="match status" value="1"/>
</dbReference>
<dbReference type="Pfam" id="PF01522">
    <property type="entry name" value="Polysacc_deac_1"/>
    <property type="match status" value="1"/>
</dbReference>
<dbReference type="PANTHER" id="PTHR34216">
    <property type="match status" value="1"/>
</dbReference>
<dbReference type="GO" id="GO:0005576">
    <property type="term" value="C:extracellular region"/>
    <property type="evidence" value="ECO:0007669"/>
    <property type="project" value="UniProtKB-SubCell"/>
</dbReference>
<dbReference type="Proteomes" id="UP000546162">
    <property type="component" value="Unassembled WGS sequence"/>
</dbReference>
<feature type="domain" description="NodB homology" evidence="3">
    <location>
        <begin position="241"/>
        <end position="474"/>
    </location>
</feature>
<dbReference type="InterPro" id="IPR051398">
    <property type="entry name" value="Polysacch_Deacetylase"/>
</dbReference>